<feature type="compositionally biased region" description="Polar residues" evidence="1">
    <location>
        <begin position="50"/>
        <end position="61"/>
    </location>
</feature>
<proteinExistence type="predicted"/>
<keyword evidence="3" id="KW-1185">Reference proteome</keyword>
<dbReference type="EMBL" id="MH744420">
    <property type="protein sequence ID" value="AYD81669.1"/>
    <property type="molecule type" value="Genomic_DNA"/>
</dbReference>
<evidence type="ECO:0000313" key="3">
    <source>
        <dbReference type="Proteomes" id="UP000274637"/>
    </source>
</evidence>
<reference evidence="3" key="1">
    <citation type="submission" date="2018-08" db="EMBL/GenBank/DDBJ databases">
        <authorList>
            <person name="Mousa M."/>
            <person name="Kelsky B.L."/>
            <person name="Goh L.M."/>
            <person name="Shaffer C.D."/>
            <person name="Weston-Hafer K.A."/>
            <person name="Russell D.A."/>
            <person name="Pope W.H."/>
            <person name="Jacobs-Sera D."/>
            <person name="Hendrix R.W."/>
            <person name="Hatfull G.F."/>
        </authorList>
    </citation>
    <scope>NUCLEOTIDE SEQUENCE [LARGE SCALE GENOMIC DNA]</scope>
</reference>
<evidence type="ECO:0000256" key="1">
    <source>
        <dbReference type="SAM" id="MobiDB-lite"/>
    </source>
</evidence>
<organism evidence="2 3">
    <name type="scientific">Streptomyces phage Kromp</name>
    <dbReference type="NCBI Taxonomy" id="2315619"/>
    <lineage>
        <taxon>Viruses</taxon>
        <taxon>Duplodnaviria</taxon>
        <taxon>Heunggongvirae</taxon>
        <taxon>Uroviricota</taxon>
        <taxon>Caudoviricetes</taxon>
        <taxon>Krompvirus</taxon>
        <taxon>Krompvirus kromp</taxon>
    </lineage>
</organism>
<accession>A0A386K8S4</accession>
<sequence>MPPRCAPATVTGVQVRRLRLLPWTGLCTAADLDLWTTSSSRPPRGIQAGGSLTHQHGQATAPSPPPIRLAAQLPAP</sequence>
<protein>
    <submittedName>
        <fullName evidence="2">Uncharacterized protein</fullName>
    </submittedName>
</protein>
<dbReference type="Proteomes" id="UP000274637">
    <property type="component" value="Segment"/>
</dbReference>
<gene>
    <name evidence="2" type="primary">68</name>
    <name evidence="2" type="ORF">SEA_KROMP_68</name>
</gene>
<evidence type="ECO:0000313" key="2">
    <source>
        <dbReference type="EMBL" id="AYD81669.1"/>
    </source>
</evidence>
<feature type="region of interest" description="Disordered" evidence="1">
    <location>
        <begin position="37"/>
        <end position="76"/>
    </location>
</feature>
<name>A0A386K8S4_9CAUD</name>